<dbReference type="AlphaFoldDB" id="A0A2T5IVN6"/>
<name>A0A2T5IVN6_9GAMM</name>
<dbReference type="SUPFAM" id="SSF52833">
    <property type="entry name" value="Thioredoxin-like"/>
    <property type="match status" value="1"/>
</dbReference>
<accession>A0A2T5IVN6</accession>
<reference evidence="1 2" key="1">
    <citation type="submission" date="2018-04" db="EMBL/GenBank/DDBJ databases">
        <title>Genomic Encyclopedia of Archaeal and Bacterial Type Strains, Phase II (KMG-II): from individual species to whole genera.</title>
        <authorList>
            <person name="Goeker M."/>
        </authorList>
    </citation>
    <scope>NUCLEOTIDE SEQUENCE [LARGE SCALE GENOMIC DNA]</scope>
    <source>
        <strain evidence="1 2">DSM 5822</strain>
    </source>
</reference>
<dbReference type="RefSeq" id="WP_107866561.1">
    <property type="nucleotide sequence ID" value="NZ_QAON01000015.1"/>
</dbReference>
<sequence length="89" mass="10125">MISTLFTLYGTKGCHLCDEAEQILGQLQRVQAIKWQYIDIALSERLVENYGLIIPVLQHSSGQELRWPFSLLDVAAFNAQVMSLSEVER</sequence>
<comment type="caution">
    <text evidence="1">The sequence shown here is derived from an EMBL/GenBank/DDBJ whole genome shotgun (WGS) entry which is preliminary data.</text>
</comment>
<dbReference type="Gene3D" id="3.40.30.10">
    <property type="entry name" value="Glutaredoxin"/>
    <property type="match status" value="1"/>
</dbReference>
<dbReference type="OrthoDB" id="32865at2"/>
<dbReference type="InterPro" id="IPR008554">
    <property type="entry name" value="Glutaredoxin-like"/>
</dbReference>
<dbReference type="Proteomes" id="UP000244223">
    <property type="component" value="Unassembled WGS sequence"/>
</dbReference>
<proteinExistence type="predicted"/>
<dbReference type="EMBL" id="QAON01000015">
    <property type="protein sequence ID" value="PTQ87953.1"/>
    <property type="molecule type" value="Genomic_DNA"/>
</dbReference>
<dbReference type="InterPro" id="IPR036249">
    <property type="entry name" value="Thioredoxin-like_sf"/>
</dbReference>
<evidence type="ECO:0000313" key="1">
    <source>
        <dbReference type="EMBL" id="PTQ87953.1"/>
    </source>
</evidence>
<organism evidence="1 2">
    <name type="scientific">Agitococcus lubricus</name>
    <dbReference type="NCBI Taxonomy" id="1077255"/>
    <lineage>
        <taxon>Bacteria</taxon>
        <taxon>Pseudomonadati</taxon>
        <taxon>Pseudomonadota</taxon>
        <taxon>Gammaproteobacteria</taxon>
        <taxon>Moraxellales</taxon>
        <taxon>Moraxellaceae</taxon>
        <taxon>Agitococcus</taxon>
    </lineage>
</organism>
<protein>
    <submittedName>
        <fullName evidence="1">Glutaredoxin-like protein DUF836</fullName>
    </submittedName>
</protein>
<keyword evidence="2" id="KW-1185">Reference proteome</keyword>
<gene>
    <name evidence="1" type="ORF">C8N29_11538</name>
</gene>
<evidence type="ECO:0000313" key="2">
    <source>
        <dbReference type="Proteomes" id="UP000244223"/>
    </source>
</evidence>
<dbReference type="Pfam" id="PF05768">
    <property type="entry name" value="Glrx-like"/>
    <property type="match status" value="1"/>
</dbReference>